<dbReference type="Pfam" id="PF11086">
    <property type="entry name" value="DUF2878"/>
    <property type="match status" value="1"/>
</dbReference>
<evidence type="ECO:0008006" key="4">
    <source>
        <dbReference type="Google" id="ProtNLM"/>
    </source>
</evidence>
<keyword evidence="1" id="KW-0472">Membrane</keyword>
<feature type="transmembrane region" description="Helical" evidence="1">
    <location>
        <begin position="20"/>
        <end position="42"/>
    </location>
</feature>
<accession>A0A2S0VSR3</accession>
<feature type="transmembrane region" description="Helical" evidence="1">
    <location>
        <begin position="96"/>
        <end position="115"/>
    </location>
</feature>
<sequence>MIRNDVTWQMVLLSLLGFKLVWGLCVLFANTLLGVVIGLIALHCYWLNLTMSSLRLYLLFAAFGFCLDWLLSVLGVFVFPTEAKHFPANTSTMPPIWLFVLWFGFVTTLSSGLKFLSGQYKLCVALGALGGTLSYYSAVKLEAVTFGIPTSLASLIIALLWALIMPAFVWLNDNQTQTTMTTLEDRKC</sequence>
<dbReference type="AlphaFoldDB" id="A0A2S0VSR3"/>
<keyword evidence="3" id="KW-1185">Reference proteome</keyword>
<feature type="transmembrane region" description="Helical" evidence="1">
    <location>
        <begin position="54"/>
        <end position="76"/>
    </location>
</feature>
<dbReference type="OrthoDB" id="6522758at2"/>
<proteinExistence type="predicted"/>
<feature type="transmembrane region" description="Helical" evidence="1">
    <location>
        <begin position="122"/>
        <end position="139"/>
    </location>
</feature>
<organism evidence="2 3">
    <name type="scientific">Saccharobesus litoralis</name>
    <dbReference type="NCBI Taxonomy" id="2172099"/>
    <lineage>
        <taxon>Bacteria</taxon>
        <taxon>Pseudomonadati</taxon>
        <taxon>Pseudomonadota</taxon>
        <taxon>Gammaproteobacteria</taxon>
        <taxon>Alteromonadales</taxon>
        <taxon>Alteromonadaceae</taxon>
        <taxon>Saccharobesus</taxon>
    </lineage>
</organism>
<protein>
    <recommendedName>
        <fullName evidence="4">DUF2878 domain-containing protein</fullName>
    </recommendedName>
</protein>
<keyword evidence="1" id="KW-1133">Transmembrane helix</keyword>
<dbReference type="KEGG" id="cate:C2869_12720"/>
<feature type="transmembrane region" description="Helical" evidence="1">
    <location>
        <begin position="151"/>
        <end position="171"/>
    </location>
</feature>
<reference evidence="2 3" key="1">
    <citation type="submission" date="2018-01" db="EMBL/GenBank/DDBJ databases">
        <title>Genome sequence of a Cantenovulum-like bacteria.</title>
        <authorList>
            <person name="Tan W.R."/>
            <person name="Lau N.-S."/>
            <person name="Go F."/>
            <person name="Amirul A.-A.A."/>
        </authorList>
    </citation>
    <scope>NUCLEOTIDE SEQUENCE [LARGE SCALE GENOMIC DNA]</scope>
    <source>
        <strain evidence="2 3">CCB-QB4</strain>
    </source>
</reference>
<evidence type="ECO:0000313" key="3">
    <source>
        <dbReference type="Proteomes" id="UP000244441"/>
    </source>
</evidence>
<evidence type="ECO:0000256" key="1">
    <source>
        <dbReference type="SAM" id="Phobius"/>
    </source>
</evidence>
<gene>
    <name evidence="2" type="ORF">C2869_12720</name>
</gene>
<dbReference type="EMBL" id="CP026604">
    <property type="protein sequence ID" value="AWB67249.1"/>
    <property type="molecule type" value="Genomic_DNA"/>
</dbReference>
<dbReference type="Proteomes" id="UP000244441">
    <property type="component" value="Chromosome"/>
</dbReference>
<dbReference type="InterPro" id="IPR021306">
    <property type="entry name" value="DUF2878"/>
</dbReference>
<keyword evidence="1" id="KW-0812">Transmembrane</keyword>
<name>A0A2S0VSR3_9ALTE</name>
<dbReference type="RefSeq" id="WP_108603296.1">
    <property type="nucleotide sequence ID" value="NZ_CP026604.1"/>
</dbReference>
<evidence type="ECO:0000313" key="2">
    <source>
        <dbReference type="EMBL" id="AWB67249.1"/>
    </source>
</evidence>